<evidence type="ECO:0000313" key="4">
    <source>
        <dbReference type="Proteomes" id="UP000316093"/>
    </source>
</evidence>
<organism evidence="3 4">
    <name type="scientific">Luteibacter pinisoli</name>
    <dbReference type="NCBI Taxonomy" id="2589080"/>
    <lineage>
        <taxon>Bacteria</taxon>
        <taxon>Pseudomonadati</taxon>
        <taxon>Pseudomonadota</taxon>
        <taxon>Gammaproteobacteria</taxon>
        <taxon>Lysobacterales</taxon>
        <taxon>Rhodanobacteraceae</taxon>
        <taxon>Luteibacter</taxon>
    </lineage>
</organism>
<dbReference type="InterPro" id="IPR036426">
    <property type="entry name" value="Bulb-type_lectin_dom_sf"/>
</dbReference>
<gene>
    <name evidence="3" type="ORF">FIV34_11860</name>
</gene>
<dbReference type="CDD" id="cd11576">
    <property type="entry name" value="GH99_GH71_like_2"/>
    <property type="match status" value="1"/>
</dbReference>
<feature type="signal peptide" evidence="1">
    <location>
        <begin position="1"/>
        <end position="27"/>
    </location>
</feature>
<accession>A0A4Y5Z639</accession>
<evidence type="ECO:0000256" key="1">
    <source>
        <dbReference type="SAM" id="SignalP"/>
    </source>
</evidence>
<evidence type="ECO:0000313" key="3">
    <source>
        <dbReference type="EMBL" id="QDE39855.1"/>
    </source>
</evidence>
<proteinExistence type="predicted"/>
<evidence type="ECO:0000259" key="2">
    <source>
        <dbReference type="PROSITE" id="PS50927"/>
    </source>
</evidence>
<name>A0A4Y5Z639_9GAMM</name>
<dbReference type="SUPFAM" id="SSF51110">
    <property type="entry name" value="alpha-D-mannose-specific plant lectins"/>
    <property type="match status" value="1"/>
</dbReference>
<dbReference type="Proteomes" id="UP000316093">
    <property type="component" value="Chromosome"/>
</dbReference>
<dbReference type="InterPro" id="IPR001480">
    <property type="entry name" value="Bulb-type_lectin_dom"/>
</dbReference>
<dbReference type="EMBL" id="CP041046">
    <property type="protein sequence ID" value="QDE39855.1"/>
    <property type="molecule type" value="Genomic_DNA"/>
</dbReference>
<dbReference type="PROSITE" id="PS50927">
    <property type="entry name" value="BULB_LECTIN"/>
    <property type="match status" value="1"/>
</dbReference>
<keyword evidence="1" id="KW-0732">Signal</keyword>
<feature type="chain" id="PRO_5021466509" description="Bulb-type lectin domain-containing protein" evidence="1">
    <location>
        <begin position="28"/>
        <end position="549"/>
    </location>
</feature>
<keyword evidence="4" id="KW-1185">Reference proteome</keyword>
<dbReference type="Gene3D" id="2.90.10.30">
    <property type="match status" value="1"/>
</dbReference>
<dbReference type="AlphaFoldDB" id="A0A4Y5Z639"/>
<sequence length="549" mass="59233">MTPRPLRGRLMAALVLLAGLLPGVSPARTVDANSLTGKVLVGYQTWFRCPGDGSESNSFDHWTNDRLAPTASNVVVDNYPDTADYPQDELCPTPALTVGGKPGAVFSSFRPGTAMTHFKWMHDYDIDGALIARFICCVEQSRRDNDTPERNIMAAAEANGRVFAIDYDLTGNYDPYTDEQALAIIEGDWLHLVNDLKITQSPAYLKQDGRPLVGLWGLGFNDSGHLRRPALAQKIIDWFHNTQHAVILGGVGWNWTDPVAKGQPDWTSVYASMDIIHPWTVGAYSSLGDVDGWKNYRLVPDMARVAQNGHGQKYMPLIMPGGSNYNQQVNSDHSATPHGNGLPRLGGQFLWHQAANARAVGADMVEIAMFNEVNEGTAMFKVAAHHSDAPAQAFWLTLDADGLDLPSDWYLKLAYEIGRMYRGETPAGAMPTMPGPPSCGVMRADDTLAVEGTLLSCNGKFGLHLQSDGNLVLYSLTGPTWASQTVGAHAARLVLGADGNLVLVDAANAVLWSTHTAGTAPAQLAVGDDGNVTLVRAGVVLWQTGTTGR</sequence>
<protein>
    <recommendedName>
        <fullName evidence="2">Bulb-type lectin domain-containing protein</fullName>
    </recommendedName>
</protein>
<dbReference type="SMART" id="SM00108">
    <property type="entry name" value="B_lectin"/>
    <property type="match status" value="1"/>
</dbReference>
<dbReference type="OrthoDB" id="8443920at2"/>
<reference evidence="3 4" key="1">
    <citation type="submission" date="2019-06" db="EMBL/GenBank/DDBJ databases">
        <title>A complete genome sequence for Luteibacter pinisoli MAH-14.</title>
        <authorList>
            <person name="Baltrus D.A."/>
        </authorList>
    </citation>
    <scope>NUCLEOTIDE SEQUENCE [LARGE SCALE GENOMIC DNA]</scope>
    <source>
        <strain evidence="3 4">MAH-14</strain>
    </source>
</reference>
<dbReference type="Gene3D" id="3.20.20.80">
    <property type="entry name" value="Glycosidases"/>
    <property type="match status" value="1"/>
</dbReference>
<dbReference type="KEGG" id="lpy:FIV34_11860"/>
<feature type="domain" description="Bulb-type lectin" evidence="2">
    <location>
        <begin position="439"/>
        <end position="547"/>
    </location>
</feature>